<evidence type="ECO:0000256" key="4">
    <source>
        <dbReference type="ARBA" id="ARBA00012272"/>
    </source>
</evidence>
<proteinExistence type="inferred from homology"/>
<feature type="chain" id="PRO_5005124235" description="Pectate lyase" evidence="10">
    <location>
        <begin position="34"/>
        <end position="632"/>
    </location>
</feature>
<dbReference type="InterPro" id="IPR002022">
    <property type="entry name" value="Pec_lyase"/>
</dbReference>
<dbReference type="PANTHER" id="PTHR31683:SF192">
    <property type="entry name" value="PECTATE LYASE"/>
    <property type="match status" value="1"/>
</dbReference>
<evidence type="ECO:0000259" key="12">
    <source>
        <dbReference type="SMART" id="SM00656"/>
    </source>
</evidence>
<evidence type="ECO:0000256" key="6">
    <source>
        <dbReference type="ARBA" id="ARBA00022729"/>
    </source>
</evidence>
<comment type="similarity">
    <text evidence="3 10">Belongs to the polysaccharide lyase 1 family.</text>
</comment>
<feature type="domain" description="Pectate lyase" evidence="12">
    <location>
        <begin position="167"/>
        <end position="353"/>
    </location>
</feature>
<dbReference type="AlphaFoldDB" id="B9FTX2"/>
<dbReference type="InterPro" id="IPR012334">
    <property type="entry name" value="Pectin_lyas_fold"/>
</dbReference>
<reference evidence="13" key="1">
    <citation type="journal article" date="2005" name="PLoS Biol.">
        <title>The genomes of Oryza sativa: a history of duplications.</title>
        <authorList>
            <person name="Yu J."/>
            <person name="Wang J."/>
            <person name="Lin W."/>
            <person name="Li S."/>
            <person name="Li H."/>
            <person name="Zhou J."/>
            <person name="Ni P."/>
            <person name="Dong W."/>
            <person name="Hu S."/>
            <person name="Zeng C."/>
            <person name="Zhang J."/>
            <person name="Zhang Y."/>
            <person name="Li R."/>
            <person name="Xu Z."/>
            <person name="Li S."/>
            <person name="Li X."/>
            <person name="Zheng H."/>
            <person name="Cong L."/>
            <person name="Lin L."/>
            <person name="Yin J."/>
            <person name="Geng J."/>
            <person name="Li G."/>
            <person name="Shi J."/>
            <person name="Liu J."/>
            <person name="Lv H."/>
            <person name="Li J."/>
            <person name="Wang J."/>
            <person name="Deng Y."/>
            <person name="Ran L."/>
            <person name="Shi X."/>
            <person name="Wang X."/>
            <person name="Wu Q."/>
            <person name="Li C."/>
            <person name="Ren X."/>
            <person name="Wang J."/>
            <person name="Wang X."/>
            <person name="Li D."/>
            <person name="Liu D."/>
            <person name="Zhang X."/>
            <person name="Ji Z."/>
            <person name="Zhao W."/>
            <person name="Sun Y."/>
            <person name="Zhang Z."/>
            <person name="Bao J."/>
            <person name="Han Y."/>
            <person name="Dong L."/>
            <person name="Ji J."/>
            <person name="Chen P."/>
            <person name="Wu S."/>
            <person name="Liu J."/>
            <person name="Xiao Y."/>
            <person name="Bu D."/>
            <person name="Tan J."/>
            <person name="Yang L."/>
            <person name="Ye C."/>
            <person name="Zhang J."/>
            <person name="Xu J."/>
            <person name="Zhou Y."/>
            <person name="Yu Y."/>
            <person name="Zhang B."/>
            <person name="Zhuang S."/>
            <person name="Wei H."/>
            <person name="Liu B."/>
            <person name="Lei M."/>
            <person name="Yu H."/>
            <person name="Li Y."/>
            <person name="Xu H."/>
            <person name="Wei S."/>
            <person name="He X."/>
            <person name="Fang L."/>
            <person name="Zhang Z."/>
            <person name="Zhang Y."/>
            <person name="Huang X."/>
            <person name="Su Z."/>
            <person name="Tong W."/>
            <person name="Li J."/>
            <person name="Tong Z."/>
            <person name="Li S."/>
            <person name="Ye J."/>
            <person name="Wang L."/>
            <person name="Fang L."/>
            <person name="Lei T."/>
            <person name="Chen C."/>
            <person name="Chen H."/>
            <person name="Xu Z."/>
            <person name="Li H."/>
            <person name="Huang H."/>
            <person name="Zhang F."/>
            <person name="Xu H."/>
            <person name="Li N."/>
            <person name="Zhao C."/>
            <person name="Li S."/>
            <person name="Dong L."/>
            <person name="Huang Y."/>
            <person name="Li L."/>
            <person name="Xi Y."/>
            <person name="Qi Q."/>
            <person name="Li W."/>
            <person name="Zhang B."/>
            <person name="Hu W."/>
            <person name="Zhang Y."/>
            <person name="Tian X."/>
            <person name="Jiao Y."/>
            <person name="Liang X."/>
            <person name="Jin J."/>
            <person name="Gao L."/>
            <person name="Zheng W."/>
            <person name="Hao B."/>
            <person name="Liu S."/>
            <person name="Wang W."/>
            <person name="Yuan L."/>
            <person name="Cao M."/>
            <person name="McDermott J."/>
            <person name="Samudrala R."/>
            <person name="Wang J."/>
            <person name="Wong G.K."/>
            <person name="Yang H."/>
        </authorList>
    </citation>
    <scope>NUCLEOTIDE SEQUENCE [LARGE SCALE GENOMIC DNA]</scope>
</reference>
<dbReference type="PANTHER" id="PTHR31683">
    <property type="entry name" value="PECTATE LYASE 18-RELATED"/>
    <property type="match status" value="1"/>
</dbReference>
<dbReference type="SUPFAM" id="SSF51126">
    <property type="entry name" value="Pectin lyase-like"/>
    <property type="match status" value="2"/>
</dbReference>
<feature type="signal peptide" evidence="10">
    <location>
        <begin position="1"/>
        <end position="33"/>
    </location>
</feature>
<comment type="cofactor">
    <cofactor evidence="10">
        <name>Ca(2+)</name>
        <dbReference type="ChEBI" id="CHEBI:29108"/>
    </cofactor>
    <text evidence="10">Binds 1 Ca(2+) ion. Required for its activity.</text>
</comment>
<dbReference type="EC" id="4.2.2.2" evidence="4 10"/>
<evidence type="ECO:0000256" key="2">
    <source>
        <dbReference type="ARBA" id="ARBA00005220"/>
    </source>
</evidence>
<comment type="pathway">
    <text evidence="2 10">Glycan metabolism; pectin degradation; 2-dehydro-3-deoxy-D-gluconate from pectin: step 2/5.</text>
</comment>
<evidence type="ECO:0000256" key="5">
    <source>
        <dbReference type="ARBA" id="ARBA00022723"/>
    </source>
</evidence>
<dbReference type="GO" id="GO:0045490">
    <property type="term" value="P:pectin catabolic process"/>
    <property type="evidence" value="ECO:0007669"/>
    <property type="project" value="UniProtKB-UniPathway"/>
</dbReference>
<name>B9FTX2_ORYSJ</name>
<dbReference type="UniPathway" id="UPA00545">
    <property type="reaction ID" value="UER00824"/>
</dbReference>
<evidence type="ECO:0000256" key="10">
    <source>
        <dbReference type="RuleBase" id="RU361123"/>
    </source>
</evidence>
<comment type="catalytic activity">
    <reaction evidence="1 10">
        <text>Eliminative cleavage of (1-&gt;4)-alpha-D-galacturonan to give oligosaccharides with 4-deoxy-alpha-D-galact-4-enuronosyl groups at their non-reducing ends.</text>
        <dbReference type="EC" id="4.2.2.2"/>
    </reaction>
</comment>
<keyword evidence="5 10" id="KW-0479">Metal-binding</keyword>
<evidence type="ECO:0000313" key="13">
    <source>
        <dbReference type="EMBL" id="EEE65934.1"/>
    </source>
</evidence>
<evidence type="ECO:0000256" key="7">
    <source>
        <dbReference type="ARBA" id="ARBA00022837"/>
    </source>
</evidence>
<dbReference type="GO" id="GO:0046872">
    <property type="term" value="F:metal ion binding"/>
    <property type="evidence" value="ECO:0007669"/>
    <property type="project" value="UniProtKB-KW"/>
</dbReference>
<reference evidence="13" key="2">
    <citation type="submission" date="2008-12" db="EMBL/GenBank/DDBJ databases">
        <title>Improved gene annotation of the rice (Oryza sativa) genomes.</title>
        <authorList>
            <person name="Wang J."/>
            <person name="Li R."/>
            <person name="Fan W."/>
            <person name="Huang Q."/>
            <person name="Zhang J."/>
            <person name="Zhou Y."/>
            <person name="Hu Y."/>
            <person name="Zi S."/>
            <person name="Li J."/>
            <person name="Ni P."/>
            <person name="Zheng H."/>
            <person name="Zhang Y."/>
            <person name="Zhao M."/>
            <person name="Hao Q."/>
            <person name="McDermott J."/>
            <person name="Samudrala R."/>
            <person name="Kristiansen K."/>
            <person name="Wong G.K.-S."/>
        </authorList>
    </citation>
    <scope>NUCLEOTIDE SEQUENCE</scope>
</reference>
<evidence type="ECO:0000256" key="9">
    <source>
        <dbReference type="ARBA" id="ARBA00023239"/>
    </source>
</evidence>
<dbReference type="EMBL" id="CM000143">
    <property type="protein sequence ID" value="EEE65934.1"/>
    <property type="molecule type" value="Genomic_DNA"/>
</dbReference>
<evidence type="ECO:0000256" key="8">
    <source>
        <dbReference type="ARBA" id="ARBA00023180"/>
    </source>
</evidence>
<dbReference type="Pfam" id="PF04431">
    <property type="entry name" value="Pec_lyase_N"/>
    <property type="match status" value="1"/>
</dbReference>
<accession>B9FTX2</accession>
<dbReference type="SMART" id="SM00656">
    <property type="entry name" value="Amb_all"/>
    <property type="match status" value="2"/>
</dbReference>
<sequence>MEVLIRWSKLPAAGSLVLYAVFLLLSAAATSEANIGEYHEYWQKRKLMANPAAEATTKRNPFKVTNRFNRAVHRHADRSFNQSIVGIAQLATNPIDRCWRCRADWVTDRKRLARCAQGFGRNTTGGLAGKFYLVTDGTDDDVENPRPGTLRWGVIQDEPLWIIFAKDMIINLKEEMMINSDKTIDGRGAQVRITNGAQVTVQNSNNVIIHNIHIHDILQGKGGMIRDSPEHFGFRTQSDGDGISIFGSTNVWLDHLSLSNCQDGLIDVIAKSTGVTISNCHLTNHNDVMLFGSSDSFSEDQIMQITVAFNHFGRGLVQRMPRCDGDFPRGEQRLHALAHVCHRREQETDDHQPGEQIRGVEREKEAGDDEEEEVRGAMQGDLSDRPVLEVPHRLGDGQEAAGAVRTRVRLKHHRRDEPLWIIFAKEMIINLKEGMMINSDKTIDRRGAHVRITNGVQVTVQNSNNVIIHNIHIHDIVLGKLGMIRDSLEQFGFRTQCRWGYFHVVNNDYTHWLMYAIGGSKNPTIISQGNRYTAPPNLTAKQITKHLGAAEEEWKNWVYMALGGGPVHGGDLLHHVRRCDPEAVQQQGPDQAQAWILRREAHALRRLHPVHSRQEVLDRARRAASRRDDSYL</sequence>
<dbReference type="Pfam" id="PF00544">
    <property type="entry name" value="Pectate_lyase_4"/>
    <property type="match status" value="1"/>
</dbReference>
<dbReference type="Proteomes" id="UP000007752">
    <property type="component" value="Chromosome 6"/>
</dbReference>
<dbReference type="GO" id="GO:0030570">
    <property type="term" value="F:pectate lyase activity"/>
    <property type="evidence" value="ECO:0007669"/>
    <property type="project" value="UniProtKB-EC"/>
</dbReference>
<protein>
    <recommendedName>
        <fullName evidence="4 10">Pectate lyase</fullName>
        <ecNumber evidence="4 10">4.2.2.2</ecNumber>
    </recommendedName>
</protein>
<dbReference type="Gene3D" id="2.160.20.10">
    <property type="entry name" value="Single-stranded right-handed beta-helix, Pectin lyase-like"/>
    <property type="match status" value="3"/>
</dbReference>
<feature type="region of interest" description="Disordered" evidence="11">
    <location>
        <begin position="344"/>
        <end position="377"/>
    </location>
</feature>
<dbReference type="PRINTS" id="PR00807">
    <property type="entry name" value="AMBALLERGEN"/>
</dbReference>
<evidence type="ECO:0000256" key="11">
    <source>
        <dbReference type="SAM" id="MobiDB-lite"/>
    </source>
</evidence>
<keyword evidence="8" id="KW-0325">Glycoprotein</keyword>
<dbReference type="InterPro" id="IPR045032">
    <property type="entry name" value="PEL"/>
</dbReference>
<evidence type="ECO:0000256" key="1">
    <source>
        <dbReference type="ARBA" id="ARBA00000695"/>
    </source>
</evidence>
<feature type="compositionally biased region" description="Basic and acidic residues" evidence="11">
    <location>
        <begin position="612"/>
        <end position="632"/>
    </location>
</feature>
<gene>
    <name evidence="13" type="ORF">OsJ_21803</name>
</gene>
<evidence type="ECO:0000256" key="3">
    <source>
        <dbReference type="ARBA" id="ARBA00010980"/>
    </source>
</evidence>
<keyword evidence="9 10" id="KW-0456">Lyase</keyword>
<dbReference type="InterPro" id="IPR007524">
    <property type="entry name" value="Pec_lyase_N"/>
</dbReference>
<dbReference type="InterPro" id="IPR018082">
    <property type="entry name" value="AmbAllergen"/>
</dbReference>
<keyword evidence="7 10" id="KW-0106">Calcium</keyword>
<organism evidence="13">
    <name type="scientific">Oryza sativa subsp. japonica</name>
    <name type="common">Rice</name>
    <dbReference type="NCBI Taxonomy" id="39947"/>
    <lineage>
        <taxon>Eukaryota</taxon>
        <taxon>Viridiplantae</taxon>
        <taxon>Streptophyta</taxon>
        <taxon>Embryophyta</taxon>
        <taxon>Tracheophyta</taxon>
        <taxon>Spermatophyta</taxon>
        <taxon>Magnoliopsida</taxon>
        <taxon>Liliopsida</taxon>
        <taxon>Poales</taxon>
        <taxon>Poaceae</taxon>
        <taxon>BOP clade</taxon>
        <taxon>Oryzoideae</taxon>
        <taxon>Oryzeae</taxon>
        <taxon>Oryzinae</taxon>
        <taxon>Oryza</taxon>
        <taxon>Oryza sativa</taxon>
    </lineage>
</organism>
<feature type="domain" description="Pectate lyase" evidence="12">
    <location>
        <begin position="426"/>
        <end position="538"/>
    </location>
</feature>
<dbReference type="InterPro" id="IPR011050">
    <property type="entry name" value="Pectin_lyase_fold/virulence"/>
</dbReference>
<feature type="compositionally biased region" description="Basic and acidic residues" evidence="11">
    <location>
        <begin position="344"/>
        <end position="365"/>
    </location>
</feature>
<feature type="region of interest" description="Disordered" evidence="11">
    <location>
        <begin position="611"/>
        <end position="632"/>
    </location>
</feature>
<keyword evidence="6 10" id="KW-0732">Signal</keyword>